<keyword evidence="3" id="KW-1185">Reference proteome</keyword>
<feature type="compositionally biased region" description="Basic residues" evidence="1">
    <location>
        <begin position="483"/>
        <end position="495"/>
    </location>
</feature>
<feature type="region of interest" description="Disordered" evidence="1">
    <location>
        <begin position="483"/>
        <end position="504"/>
    </location>
</feature>
<evidence type="ECO:0000313" key="2">
    <source>
        <dbReference type="EMBL" id="KAF7728005.1"/>
    </source>
</evidence>
<dbReference type="EMBL" id="JABAYA010000045">
    <property type="protein sequence ID" value="KAF7728005.1"/>
    <property type="molecule type" value="Genomic_DNA"/>
</dbReference>
<feature type="compositionally biased region" description="Low complexity" evidence="1">
    <location>
        <begin position="335"/>
        <end position="346"/>
    </location>
</feature>
<accession>A0A8H7BQN4</accession>
<organism evidence="2 3">
    <name type="scientific">Apophysomyces ossiformis</name>
    <dbReference type="NCBI Taxonomy" id="679940"/>
    <lineage>
        <taxon>Eukaryota</taxon>
        <taxon>Fungi</taxon>
        <taxon>Fungi incertae sedis</taxon>
        <taxon>Mucoromycota</taxon>
        <taxon>Mucoromycotina</taxon>
        <taxon>Mucoromycetes</taxon>
        <taxon>Mucorales</taxon>
        <taxon>Mucorineae</taxon>
        <taxon>Mucoraceae</taxon>
        <taxon>Apophysomyces</taxon>
    </lineage>
</organism>
<comment type="caution">
    <text evidence="2">The sequence shown here is derived from an EMBL/GenBank/DDBJ whole genome shotgun (WGS) entry which is preliminary data.</text>
</comment>
<feature type="compositionally biased region" description="Acidic residues" evidence="1">
    <location>
        <begin position="126"/>
        <end position="145"/>
    </location>
</feature>
<feature type="region of interest" description="Disordered" evidence="1">
    <location>
        <begin position="281"/>
        <end position="371"/>
    </location>
</feature>
<protein>
    <submittedName>
        <fullName evidence="2">Uncharacterized protein</fullName>
    </submittedName>
</protein>
<evidence type="ECO:0000313" key="3">
    <source>
        <dbReference type="Proteomes" id="UP000605846"/>
    </source>
</evidence>
<feature type="region of interest" description="Disordered" evidence="1">
    <location>
        <begin position="122"/>
        <end position="154"/>
    </location>
</feature>
<feature type="region of interest" description="Disordered" evidence="1">
    <location>
        <begin position="533"/>
        <end position="572"/>
    </location>
</feature>
<dbReference type="OrthoDB" id="2289035at2759"/>
<reference evidence="2" key="1">
    <citation type="submission" date="2020-01" db="EMBL/GenBank/DDBJ databases">
        <title>Genome Sequencing of Three Apophysomyces-Like Fungal Strains Confirms a Novel Fungal Genus in the Mucoromycota with divergent Burkholderia-like Endosymbiotic Bacteria.</title>
        <authorList>
            <person name="Stajich J.E."/>
            <person name="Macias A.M."/>
            <person name="Carter-House D."/>
            <person name="Lovett B."/>
            <person name="Kasson L.R."/>
            <person name="Berry K."/>
            <person name="Grigoriev I."/>
            <person name="Chang Y."/>
            <person name="Spatafora J."/>
            <person name="Kasson M.T."/>
        </authorList>
    </citation>
    <scope>NUCLEOTIDE SEQUENCE</scope>
    <source>
        <strain evidence="2">NRRL A-21654</strain>
    </source>
</reference>
<feature type="compositionally biased region" description="Basic and acidic residues" evidence="1">
    <location>
        <begin position="347"/>
        <end position="370"/>
    </location>
</feature>
<dbReference type="AlphaFoldDB" id="A0A8H7BQN4"/>
<name>A0A8H7BQN4_9FUNG</name>
<feature type="region of interest" description="Disordered" evidence="1">
    <location>
        <begin position="174"/>
        <end position="193"/>
    </location>
</feature>
<sequence length="587" mass="66206">MLLEEDGGSSAALHSPTPPKTSQATTPLSPMAAVHNPIQLAAISNYKLAQLTFAPPNLHSLRKTAVIKNVLELIYNDTPAEWLDQMTRWEFFTPESLSNMTQEGLEEMFSQYVQTMEAFQPIKSMEDDDDEEQDGGETMWEDEIPTPDGTPAESIFAHPTASFSSDSIVRGSMLEDKPLPEKPDDKQVRRKSVARNRLSWTSDTGVPSSAVTQHLANELMNLFDMEFSVDIDLNTAPRLPELAFSKRDQQQRRQSQRYSNDSFMGLIPAFETFRLEEELRSAGSRKMTFPPPPSKPPPEDALKPNRRRSTSLPITVEKPQRKPPQRSSSLKYRQHSQQQQQQQTQAQDREVIRSPETEREPETESKKNHEFFSGLANALSRDGPKLSKKKSFRRLASLVRRPAPSTDLLTVQQDDRVVSRESINSTASSSSWSSVEVPQVARAIPLSSLQKPLPETPSSLKRRSFVMARPVLVDAQELRRARSLGHRTNQRKKRQSLMESASKRRSLILQEQPTVESKKVPLSRSRSALIKIGSGARRSLRRAASSKDRCNRQAGWDTEDSQSEQASGGYFVKRMASIGKRMKLQRA</sequence>
<feature type="region of interest" description="Disordered" evidence="1">
    <location>
        <begin position="1"/>
        <end position="27"/>
    </location>
</feature>
<evidence type="ECO:0000256" key="1">
    <source>
        <dbReference type="SAM" id="MobiDB-lite"/>
    </source>
</evidence>
<feature type="compositionally biased region" description="Basic and acidic residues" evidence="1">
    <location>
        <begin position="174"/>
        <end position="187"/>
    </location>
</feature>
<gene>
    <name evidence="2" type="ORF">EC973_006770</name>
</gene>
<proteinExistence type="predicted"/>
<dbReference type="Proteomes" id="UP000605846">
    <property type="component" value="Unassembled WGS sequence"/>
</dbReference>